<dbReference type="Pfam" id="PF12055">
    <property type="entry name" value="DUF3536"/>
    <property type="match status" value="1"/>
</dbReference>
<dbReference type="InterPro" id="IPR021923">
    <property type="entry name" value="DUF3536"/>
</dbReference>
<dbReference type="EMBL" id="AUZY01010480">
    <property type="protein sequence ID" value="EQD38525.1"/>
    <property type="molecule type" value="Genomic_DNA"/>
</dbReference>
<reference evidence="1" key="1">
    <citation type="submission" date="2013-08" db="EMBL/GenBank/DDBJ databases">
        <authorList>
            <person name="Mendez C."/>
            <person name="Richter M."/>
            <person name="Ferrer M."/>
            <person name="Sanchez J."/>
        </authorList>
    </citation>
    <scope>NUCLEOTIDE SEQUENCE</scope>
</reference>
<reference evidence="1" key="2">
    <citation type="journal article" date="2014" name="ISME J.">
        <title>Microbial stratification in low pH oxic and suboxic macroscopic growths along an acid mine drainage.</title>
        <authorList>
            <person name="Mendez-Garcia C."/>
            <person name="Mesa V."/>
            <person name="Sprenger R.R."/>
            <person name="Richter M."/>
            <person name="Diez M.S."/>
            <person name="Solano J."/>
            <person name="Bargiela R."/>
            <person name="Golyshina O.V."/>
            <person name="Manteca A."/>
            <person name="Ramos J.L."/>
            <person name="Gallego J.R."/>
            <person name="Llorente I."/>
            <person name="Martins Dos Santos V.A."/>
            <person name="Jensen O.N."/>
            <person name="Pelaez A.I."/>
            <person name="Sanchez J."/>
            <person name="Ferrer M."/>
        </authorList>
    </citation>
    <scope>NUCLEOTIDE SEQUENCE</scope>
</reference>
<proteinExistence type="predicted"/>
<sequence length="118" mass="13227">MQLEYVDVLGDRTEATITSFLARHAGRSLDPGETTRALRLLEIERHLQQMYTSCGWFFDDISGIETVQILQYASRALQLAEETLGEEHEAAFVADLARAQSNLPELGNGAAIYDRLVR</sequence>
<dbReference type="AlphaFoldDB" id="T1A9L9"/>
<dbReference type="GO" id="GO:0016787">
    <property type="term" value="F:hydrolase activity"/>
    <property type="evidence" value="ECO:0007669"/>
    <property type="project" value="UniProtKB-KW"/>
</dbReference>
<keyword evidence="1" id="KW-0378">Hydrolase</keyword>
<comment type="caution">
    <text evidence="1">The sequence shown here is derived from an EMBL/GenBank/DDBJ whole genome shotgun (WGS) entry which is preliminary data.</text>
</comment>
<evidence type="ECO:0000313" key="1">
    <source>
        <dbReference type="EMBL" id="EQD38525.1"/>
    </source>
</evidence>
<accession>T1A9L9</accession>
<feature type="non-terminal residue" evidence="1">
    <location>
        <position position="118"/>
    </location>
</feature>
<gene>
    <name evidence="1" type="ORF">B1B_15760</name>
</gene>
<organism evidence="1">
    <name type="scientific">mine drainage metagenome</name>
    <dbReference type="NCBI Taxonomy" id="410659"/>
    <lineage>
        <taxon>unclassified sequences</taxon>
        <taxon>metagenomes</taxon>
        <taxon>ecological metagenomes</taxon>
    </lineage>
</organism>
<protein>
    <submittedName>
        <fullName evidence="1">Glycoside hydrolase family protein</fullName>
    </submittedName>
</protein>
<name>T1A9L9_9ZZZZ</name>